<dbReference type="SMART" id="SM00355">
    <property type="entry name" value="ZnF_C2H2"/>
    <property type="match status" value="2"/>
</dbReference>
<evidence type="ECO:0000256" key="1">
    <source>
        <dbReference type="PROSITE-ProRule" id="PRU00042"/>
    </source>
</evidence>
<dbReference type="InterPro" id="IPR013087">
    <property type="entry name" value="Znf_C2H2_type"/>
</dbReference>
<keyword evidence="1" id="KW-0479">Metal-binding</keyword>
<dbReference type="Proteomes" id="UP000326759">
    <property type="component" value="Unassembled WGS sequence"/>
</dbReference>
<evidence type="ECO:0000259" key="3">
    <source>
        <dbReference type="PROSITE" id="PS50157"/>
    </source>
</evidence>
<dbReference type="EMBL" id="SEYY01020931">
    <property type="protein sequence ID" value="KAB7496904.1"/>
    <property type="molecule type" value="Genomic_DNA"/>
</dbReference>
<dbReference type="AlphaFoldDB" id="A0A5N5SRV9"/>
<dbReference type="GO" id="GO:0008270">
    <property type="term" value="F:zinc ion binding"/>
    <property type="evidence" value="ECO:0007669"/>
    <property type="project" value="UniProtKB-KW"/>
</dbReference>
<dbReference type="PROSITE" id="PS50157">
    <property type="entry name" value="ZINC_FINGER_C2H2_2"/>
    <property type="match status" value="1"/>
</dbReference>
<evidence type="ECO:0000313" key="4">
    <source>
        <dbReference type="EMBL" id="KAB7496904.1"/>
    </source>
</evidence>
<sequence length="325" mass="37176">MKKMEASLFLGVGKKYMNGGACINQSGSSAEFKIDYVENQKRDAKKKKFKEMYWNLNFALHEMKEANIIGESEDLTADNFPATFEVKVSKEEDSPDQMYYSDEESISEEKNDPHQSNAEFKSSNLLSKNCHIKSSVQNQKPISLGSSECGPFNLKFKYTDTSEEVAVKYDNIKCVAKYSSDSKNASCEPPSNCKKILVNMKSNLRKLYKCHEPLCGYFTLDQSNFKKHNLVHSKYKLKEGADFHSAPHKITRPEGRDIIGKEANHVEHNILHCFDGVDGNSLVDKSVQCSLCDFFCFTSVGLKRHYIRYHSNKETQEFIRKFKLL</sequence>
<dbReference type="PROSITE" id="PS00028">
    <property type="entry name" value="ZINC_FINGER_C2H2_1"/>
    <property type="match status" value="1"/>
</dbReference>
<reference evidence="4 5" key="1">
    <citation type="journal article" date="2019" name="PLoS Biol.">
        <title>Sex chromosomes control vertical transmission of feminizing Wolbachia symbionts in an isopod.</title>
        <authorList>
            <person name="Becking T."/>
            <person name="Chebbi M.A."/>
            <person name="Giraud I."/>
            <person name="Moumen B."/>
            <person name="Laverre T."/>
            <person name="Caubet Y."/>
            <person name="Peccoud J."/>
            <person name="Gilbert C."/>
            <person name="Cordaux R."/>
        </authorList>
    </citation>
    <scope>NUCLEOTIDE SEQUENCE [LARGE SCALE GENOMIC DNA]</scope>
    <source>
        <strain evidence="4">ANa2</strain>
        <tissue evidence="4">Whole body excluding digestive tract and cuticle</tissue>
    </source>
</reference>
<comment type="caution">
    <text evidence="4">The sequence shown here is derived from an EMBL/GenBank/DDBJ whole genome shotgun (WGS) entry which is preliminary data.</text>
</comment>
<dbReference type="OrthoDB" id="10408377at2759"/>
<protein>
    <recommendedName>
        <fullName evidence="3">C2H2-type domain-containing protein</fullName>
    </recommendedName>
</protein>
<keyword evidence="1" id="KW-0863">Zinc-finger</keyword>
<keyword evidence="5" id="KW-1185">Reference proteome</keyword>
<proteinExistence type="predicted"/>
<keyword evidence="1" id="KW-0862">Zinc</keyword>
<gene>
    <name evidence="4" type="ORF">Anas_10119</name>
</gene>
<organism evidence="4 5">
    <name type="scientific">Armadillidium nasatum</name>
    <dbReference type="NCBI Taxonomy" id="96803"/>
    <lineage>
        <taxon>Eukaryota</taxon>
        <taxon>Metazoa</taxon>
        <taxon>Ecdysozoa</taxon>
        <taxon>Arthropoda</taxon>
        <taxon>Crustacea</taxon>
        <taxon>Multicrustacea</taxon>
        <taxon>Malacostraca</taxon>
        <taxon>Eumalacostraca</taxon>
        <taxon>Peracarida</taxon>
        <taxon>Isopoda</taxon>
        <taxon>Oniscidea</taxon>
        <taxon>Crinocheta</taxon>
        <taxon>Armadillidiidae</taxon>
        <taxon>Armadillidium</taxon>
    </lineage>
</organism>
<feature type="region of interest" description="Disordered" evidence="2">
    <location>
        <begin position="87"/>
        <end position="118"/>
    </location>
</feature>
<accession>A0A5N5SRV9</accession>
<evidence type="ECO:0000256" key="2">
    <source>
        <dbReference type="SAM" id="MobiDB-lite"/>
    </source>
</evidence>
<evidence type="ECO:0000313" key="5">
    <source>
        <dbReference type="Proteomes" id="UP000326759"/>
    </source>
</evidence>
<name>A0A5N5SRV9_9CRUS</name>
<feature type="domain" description="C2H2-type" evidence="3">
    <location>
        <begin position="208"/>
        <end position="237"/>
    </location>
</feature>